<reference evidence="1 2" key="1">
    <citation type="journal article" date="2013" name="Curr. Biol.">
        <title>The Genome of the Foraminiferan Reticulomyxa filosa.</title>
        <authorList>
            <person name="Glockner G."/>
            <person name="Hulsmann N."/>
            <person name="Schleicher M."/>
            <person name="Noegel A.A."/>
            <person name="Eichinger L."/>
            <person name="Gallinger C."/>
            <person name="Pawlowski J."/>
            <person name="Sierra R."/>
            <person name="Euteneuer U."/>
            <person name="Pillet L."/>
            <person name="Moustafa A."/>
            <person name="Platzer M."/>
            <person name="Groth M."/>
            <person name="Szafranski K."/>
            <person name="Schliwa M."/>
        </authorList>
    </citation>
    <scope>NUCLEOTIDE SEQUENCE [LARGE SCALE GENOMIC DNA]</scope>
</reference>
<keyword evidence="2" id="KW-1185">Reference proteome</keyword>
<organism evidence="1 2">
    <name type="scientific">Reticulomyxa filosa</name>
    <dbReference type="NCBI Taxonomy" id="46433"/>
    <lineage>
        <taxon>Eukaryota</taxon>
        <taxon>Sar</taxon>
        <taxon>Rhizaria</taxon>
        <taxon>Retaria</taxon>
        <taxon>Foraminifera</taxon>
        <taxon>Monothalamids</taxon>
        <taxon>Reticulomyxidae</taxon>
        <taxon>Reticulomyxa</taxon>
    </lineage>
</organism>
<protein>
    <recommendedName>
        <fullName evidence="3">PH domain-containing protein</fullName>
    </recommendedName>
</protein>
<evidence type="ECO:0000313" key="1">
    <source>
        <dbReference type="EMBL" id="ETO30739.1"/>
    </source>
</evidence>
<dbReference type="AlphaFoldDB" id="X6NY28"/>
<accession>X6NY28</accession>
<name>X6NY28_RETFI</name>
<evidence type="ECO:0008006" key="3">
    <source>
        <dbReference type="Google" id="ProtNLM"/>
    </source>
</evidence>
<comment type="caution">
    <text evidence="1">The sequence shown here is derived from an EMBL/GenBank/DDBJ whole genome shotgun (WGS) entry which is preliminary data.</text>
</comment>
<sequence length="369" mass="42429">MTMENAVMEPLTLEFEAAKTSFTHEVVVKEPEFESYKIHHEQENTLVPAKDMMEFSSEKLSLELEPLPKKVVIVKPKPKPKPIELVADDLVKTGTQFASILEKFKEKEFEIIGGSQQKRRMSQTIITKLAEQAKPAPLSPIISTPVRHSTLALPNKKFRTLKPRWAGYLTVVKSTIIPDGILEKHEKFYFCLDGLPRGTNNRTNESDEVKNRNGEPLIPSLFFFETEEDFKALLKESGNIGAGIVMCNLFFYTGSLPTRHLAFQKSFARFCRGVFQLDTRAVDKDQIKCVEKLKKLVRRKKSLAPPMLKRELGKPEQLFYCIGPHEHTVLKAPNQYTRDKWLEKVDYLVEKRVRPLARHKITMVEEDMD</sequence>
<gene>
    <name evidence="1" type="ORF">RFI_06387</name>
</gene>
<proteinExistence type="predicted"/>
<dbReference type="EMBL" id="ASPP01005339">
    <property type="protein sequence ID" value="ETO30739.1"/>
    <property type="molecule type" value="Genomic_DNA"/>
</dbReference>
<dbReference type="Proteomes" id="UP000023152">
    <property type="component" value="Unassembled WGS sequence"/>
</dbReference>
<evidence type="ECO:0000313" key="2">
    <source>
        <dbReference type="Proteomes" id="UP000023152"/>
    </source>
</evidence>